<feature type="compositionally biased region" description="Basic and acidic residues" evidence="1">
    <location>
        <begin position="53"/>
        <end position="64"/>
    </location>
</feature>
<dbReference type="Proteomes" id="UP000265515">
    <property type="component" value="Unassembled WGS sequence"/>
</dbReference>
<name>A0A388K6D2_CHABU</name>
<feature type="compositionally biased region" description="Basic and acidic residues" evidence="1">
    <location>
        <begin position="16"/>
        <end position="46"/>
    </location>
</feature>
<evidence type="ECO:0000313" key="3">
    <source>
        <dbReference type="Proteomes" id="UP000265515"/>
    </source>
</evidence>
<feature type="compositionally biased region" description="Basic residues" evidence="1">
    <location>
        <begin position="65"/>
        <end position="76"/>
    </location>
</feature>
<protein>
    <submittedName>
        <fullName evidence="2">Uncharacterized protein</fullName>
    </submittedName>
</protein>
<dbReference type="EMBL" id="BFEA01000063">
    <property type="protein sequence ID" value="GBG65610.1"/>
    <property type="molecule type" value="Genomic_DNA"/>
</dbReference>
<accession>A0A388K6D2</accession>
<feature type="region of interest" description="Disordered" evidence="1">
    <location>
        <begin position="95"/>
        <end position="164"/>
    </location>
</feature>
<evidence type="ECO:0000313" key="2">
    <source>
        <dbReference type="EMBL" id="GBG65610.1"/>
    </source>
</evidence>
<comment type="caution">
    <text evidence="2">The sequence shown here is derived from an EMBL/GenBank/DDBJ whole genome shotgun (WGS) entry which is preliminary data.</text>
</comment>
<feature type="region of interest" description="Disordered" evidence="1">
    <location>
        <begin position="16"/>
        <end position="76"/>
    </location>
</feature>
<gene>
    <name evidence="2" type="ORF">CBR_g51493</name>
</gene>
<proteinExistence type="predicted"/>
<dbReference type="Gramene" id="GBG65610">
    <property type="protein sequence ID" value="GBG65610"/>
    <property type="gene ID" value="CBR_g51493"/>
</dbReference>
<reference evidence="2 3" key="1">
    <citation type="journal article" date="2018" name="Cell">
        <title>The Chara Genome: Secondary Complexity and Implications for Plant Terrestrialization.</title>
        <authorList>
            <person name="Nishiyama T."/>
            <person name="Sakayama H."/>
            <person name="Vries J.D."/>
            <person name="Buschmann H."/>
            <person name="Saint-Marcoux D."/>
            <person name="Ullrich K.K."/>
            <person name="Haas F.B."/>
            <person name="Vanderstraeten L."/>
            <person name="Becker D."/>
            <person name="Lang D."/>
            <person name="Vosolsobe S."/>
            <person name="Rombauts S."/>
            <person name="Wilhelmsson P.K.I."/>
            <person name="Janitza P."/>
            <person name="Kern R."/>
            <person name="Heyl A."/>
            <person name="Rumpler F."/>
            <person name="Villalobos L.I.A.C."/>
            <person name="Clay J.M."/>
            <person name="Skokan R."/>
            <person name="Toyoda A."/>
            <person name="Suzuki Y."/>
            <person name="Kagoshima H."/>
            <person name="Schijlen E."/>
            <person name="Tajeshwar N."/>
            <person name="Catarino B."/>
            <person name="Hetherington A.J."/>
            <person name="Saltykova A."/>
            <person name="Bonnot C."/>
            <person name="Breuninger H."/>
            <person name="Symeonidi A."/>
            <person name="Radhakrishnan G.V."/>
            <person name="Van Nieuwerburgh F."/>
            <person name="Deforce D."/>
            <person name="Chang C."/>
            <person name="Karol K.G."/>
            <person name="Hedrich R."/>
            <person name="Ulvskov P."/>
            <person name="Glockner G."/>
            <person name="Delwiche C.F."/>
            <person name="Petrasek J."/>
            <person name="Van de Peer Y."/>
            <person name="Friml J."/>
            <person name="Beilby M."/>
            <person name="Dolan L."/>
            <person name="Kohara Y."/>
            <person name="Sugano S."/>
            <person name="Fujiyama A."/>
            <person name="Delaux P.-M."/>
            <person name="Quint M."/>
            <person name="TheiBen G."/>
            <person name="Hagemann M."/>
            <person name="Harholt J."/>
            <person name="Dunand C."/>
            <person name="Zachgo S."/>
            <person name="Langdale J."/>
            <person name="Maumus F."/>
            <person name="Straeten D.V.D."/>
            <person name="Gould S.B."/>
            <person name="Rensing S.A."/>
        </authorList>
    </citation>
    <scope>NUCLEOTIDE SEQUENCE [LARGE SCALE GENOMIC DNA]</scope>
    <source>
        <strain evidence="2 3">S276</strain>
    </source>
</reference>
<keyword evidence="3" id="KW-1185">Reference proteome</keyword>
<evidence type="ECO:0000256" key="1">
    <source>
        <dbReference type="SAM" id="MobiDB-lite"/>
    </source>
</evidence>
<sequence length="164" mass="18953">MLANVKAYIDAEQARKDEAERAKKEKELRKQEQRECEQKEEEERQLKARRAKKKEEKKRSELKARKAMRKGLRMKIKKHVSRVAEEMKEILLQSILTSKGKAQVSSPEASEEELDESDVDALSAQAEHLNIQEKRKRSAEKEIGDSPSMMTQGQTTREAKQTTS</sequence>
<feature type="compositionally biased region" description="Acidic residues" evidence="1">
    <location>
        <begin position="109"/>
        <end position="119"/>
    </location>
</feature>
<organism evidence="2 3">
    <name type="scientific">Chara braunii</name>
    <name type="common">Braun's stonewort</name>
    <dbReference type="NCBI Taxonomy" id="69332"/>
    <lineage>
        <taxon>Eukaryota</taxon>
        <taxon>Viridiplantae</taxon>
        <taxon>Streptophyta</taxon>
        <taxon>Charophyceae</taxon>
        <taxon>Charales</taxon>
        <taxon>Characeae</taxon>
        <taxon>Chara</taxon>
    </lineage>
</organism>
<dbReference type="AlphaFoldDB" id="A0A388K6D2"/>